<dbReference type="InterPro" id="IPR006597">
    <property type="entry name" value="Sel1-like"/>
</dbReference>
<proteinExistence type="inferred from homology"/>
<evidence type="ECO:0000259" key="3">
    <source>
        <dbReference type="PROSITE" id="PS50011"/>
    </source>
</evidence>
<dbReference type="InterPro" id="IPR000719">
    <property type="entry name" value="Prot_kinase_dom"/>
</dbReference>
<dbReference type="SMART" id="SM00671">
    <property type="entry name" value="SEL1"/>
    <property type="match status" value="10"/>
</dbReference>
<dbReference type="EMBL" id="JAPFFF010000006">
    <property type="protein sequence ID" value="KAK8888271.1"/>
    <property type="molecule type" value="Genomic_DNA"/>
</dbReference>
<evidence type="ECO:0000313" key="4">
    <source>
        <dbReference type="EMBL" id="KAK8888271.1"/>
    </source>
</evidence>
<feature type="domain" description="Protein kinase" evidence="3">
    <location>
        <begin position="191"/>
        <end position="411"/>
    </location>
</feature>
<keyword evidence="2" id="KW-0802">TPR repeat</keyword>
<dbReference type="Pfam" id="PF08238">
    <property type="entry name" value="Sel1"/>
    <property type="match status" value="11"/>
</dbReference>
<sequence length="907" mass="106986">MINFKDDLDIFQKEYQKLRFQEIFGDFTFHFIDSTSKEIPIIKSKNNEKINITIDIYKNYQIQYFLVCVDSMMIILKNDFNLFKQYFSIFNNANTYIFPDVEKIISEYIKININKINHIDFYDTNKITIKRGPGFNVWSIIKKCMWRHLFLKSYYETFKERIIDENLILNDFFTAHNENQSNIPTINEDEYIVIGRVASTNSSLIKLAYKIKDKKLFVIKYFKNDKLRNREKRNLLNLSFPFLPIFYGIIKDKNGEALAIEYISGQLLSEINFDEDSLIKKSDILIQILLSLKYIHNKGLIYRDLKPDNIKIVNYNNVILFDFDRSITTDETESTMVLSDFSAPEKNYSFKSDVYSFGLMINYLLTRKEIQDNPKFGTMCSKCTNLNPDERPSIDELISKLFDIAYSKDFIQGNFFYINSIYTKTKYFEKTKKYFILAANLGHAVAQNNLGIFYLDGKYVQRDIKRAIHYFELSAKQNNLNSIYRLGMIYYERRDIDKAIYYFTQAANQNHSNSLYQLGIIYSDNIYKPVDIMKAINYFRQAANQNDNLAFLKLGQIYYEGKYVDRNIKNAIYYFTKADCYYNQNVLIELGLIYYFGEYFPRDINKAIYYFTKAALQNNSSAQFMLGNIYYKDNDIKRDIKIALSYFTLAANQKNSEALYKLGIIYFKGKYVNQDIKKAISYLNQAAIQNNRDAQYKLGSIYFEGLYVKYDINLAIKYFKSVSHLNQYAKNNLGIIYKTGKGVESNLNDSIYYFKEAIKQFGDSVAMFNLAHIYFYEEAGFLDLDEAIKLLVQSSKQYIPYSFDLLCLSVLKKFDSPKKSNLQQFFINIDKESGLSIADRVIERIEVCNFKEENNYLVKFNDLMNINLVYYDNKIDNMTEKKKIEFNDPRPELNLFFYEGLGIFDLL</sequence>
<dbReference type="Proteomes" id="UP001470230">
    <property type="component" value="Unassembled WGS sequence"/>
</dbReference>
<dbReference type="PROSITE" id="PS50011">
    <property type="entry name" value="PROTEIN_KINASE_DOM"/>
    <property type="match status" value="1"/>
</dbReference>
<dbReference type="SUPFAM" id="SSF56112">
    <property type="entry name" value="Protein kinase-like (PK-like)"/>
    <property type="match status" value="1"/>
</dbReference>
<evidence type="ECO:0000256" key="1">
    <source>
        <dbReference type="ARBA" id="ARBA00038101"/>
    </source>
</evidence>
<protein>
    <recommendedName>
        <fullName evidence="3">Protein kinase domain-containing protein</fullName>
    </recommendedName>
</protein>
<dbReference type="InterPro" id="IPR011990">
    <property type="entry name" value="TPR-like_helical_dom_sf"/>
</dbReference>
<feature type="repeat" description="TPR" evidence="2">
    <location>
        <begin position="480"/>
        <end position="513"/>
    </location>
</feature>
<dbReference type="PANTHER" id="PTHR11102:SF160">
    <property type="entry name" value="ERAD-ASSOCIATED E3 UBIQUITIN-PROTEIN LIGASE COMPONENT HRD3"/>
    <property type="match status" value="1"/>
</dbReference>
<dbReference type="Gene3D" id="1.25.40.10">
    <property type="entry name" value="Tetratricopeptide repeat domain"/>
    <property type="match status" value="3"/>
</dbReference>
<organism evidence="4 5">
    <name type="scientific">Tritrichomonas musculus</name>
    <dbReference type="NCBI Taxonomy" id="1915356"/>
    <lineage>
        <taxon>Eukaryota</taxon>
        <taxon>Metamonada</taxon>
        <taxon>Parabasalia</taxon>
        <taxon>Tritrichomonadida</taxon>
        <taxon>Tritrichomonadidae</taxon>
        <taxon>Tritrichomonas</taxon>
    </lineage>
</organism>
<comment type="similarity">
    <text evidence="1">Belongs to the sel-1 family.</text>
</comment>
<comment type="caution">
    <text evidence="4">The sequence shown here is derived from an EMBL/GenBank/DDBJ whole genome shotgun (WGS) entry which is preliminary data.</text>
</comment>
<dbReference type="InterPro" id="IPR011009">
    <property type="entry name" value="Kinase-like_dom_sf"/>
</dbReference>
<dbReference type="CDD" id="cd00180">
    <property type="entry name" value="PKc"/>
    <property type="match status" value="1"/>
</dbReference>
<dbReference type="PROSITE" id="PS50005">
    <property type="entry name" value="TPR"/>
    <property type="match status" value="1"/>
</dbReference>
<dbReference type="SUPFAM" id="SSF81901">
    <property type="entry name" value="HCP-like"/>
    <property type="match status" value="3"/>
</dbReference>
<reference evidence="4 5" key="1">
    <citation type="submission" date="2024-04" db="EMBL/GenBank/DDBJ databases">
        <title>Tritrichomonas musculus Genome.</title>
        <authorList>
            <person name="Alves-Ferreira E."/>
            <person name="Grigg M."/>
            <person name="Lorenzi H."/>
            <person name="Galac M."/>
        </authorList>
    </citation>
    <scope>NUCLEOTIDE SEQUENCE [LARGE SCALE GENOMIC DNA]</scope>
    <source>
        <strain evidence="4 5">EAF2021</strain>
    </source>
</reference>
<name>A0ABR2KBK2_9EUKA</name>
<evidence type="ECO:0000256" key="2">
    <source>
        <dbReference type="PROSITE-ProRule" id="PRU00339"/>
    </source>
</evidence>
<accession>A0ABR2KBK2</accession>
<dbReference type="InterPro" id="IPR019734">
    <property type="entry name" value="TPR_rpt"/>
</dbReference>
<dbReference type="Pfam" id="PF00069">
    <property type="entry name" value="Pkinase"/>
    <property type="match status" value="1"/>
</dbReference>
<dbReference type="Gene3D" id="1.10.510.10">
    <property type="entry name" value="Transferase(Phosphotransferase) domain 1"/>
    <property type="match status" value="1"/>
</dbReference>
<keyword evidence="5" id="KW-1185">Reference proteome</keyword>
<dbReference type="PANTHER" id="PTHR11102">
    <property type="entry name" value="SEL-1-LIKE PROTEIN"/>
    <property type="match status" value="1"/>
</dbReference>
<dbReference type="InterPro" id="IPR050767">
    <property type="entry name" value="Sel1_AlgK"/>
</dbReference>
<gene>
    <name evidence="4" type="ORF">M9Y10_039336</name>
</gene>
<evidence type="ECO:0000313" key="5">
    <source>
        <dbReference type="Proteomes" id="UP001470230"/>
    </source>
</evidence>
<dbReference type="SMART" id="SM00028">
    <property type="entry name" value="TPR"/>
    <property type="match status" value="2"/>
</dbReference>
<dbReference type="SMART" id="SM00220">
    <property type="entry name" value="S_TKc"/>
    <property type="match status" value="1"/>
</dbReference>